<keyword evidence="5 6" id="KW-0472">Membrane</keyword>
<evidence type="ECO:0000256" key="3">
    <source>
        <dbReference type="ARBA" id="ARBA00022692"/>
    </source>
</evidence>
<evidence type="ECO:0000256" key="2">
    <source>
        <dbReference type="ARBA" id="ARBA00022448"/>
    </source>
</evidence>
<reference evidence="7 8" key="1">
    <citation type="submission" date="2021-02" db="EMBL/GenBank/DDBJ databases">
        <title>Activity-based single-cell genomes from oceanic crustal fluid captures similar information to metagenomic and metatranscriptomic surveys with orders of magnitude less sampling.</title>
        <authorList>
            <person name="D'Angelo T.S."/>
            <person name="Orcutt B.N."/>
        </authorList>
    </citation>
    <scope>NUCLEOTIDE SEQUENCE [LARGE SCALE GENOMIC DNA]</scope>
    <source>
        <strain evidence="7">AH-315-G07</strain>
    </source>
</reference>
<feature type="transmembrane region" description="Helical" evidence="6">
    <location>
        <begin position="171"/>
        <end position="191"/>
    </location>
</feature>
<dbReference type="PROSITE" id="PS50267">
    <property type="entry name" value="NA_NEUROTRAN_SYMP_3"/>
    <property type="match status" value="1"/>
</dbReference>
<dbReference type="Pfam" id="PF00209">
    <property type="entry name" value="SNF"/>
    <property type="match status" value="2"/>
</dbReference>
<feature type="transmembrane region" description="Helical" evidence="6">
    <location>
        <begin position="42"/>
        <end position="64"/>
    </location>
</feature>
<feature type="transmembrane region" description="Helical" evidence="6">
    <location>
        <begin position="89"/>
        <end position="112"/>
    </location>
</feature>
<sequence>MKQREHWGSRLGMIMATAGSAIGLGSLWQFPYVTGVNGGGIFVLLYLLFTFFIGVPIFIAEVVLGRRAQRSPVGAFSEMSSHSKNWKMVGWMCIITNFIILSYYSVVSGWALNYTLMSLTDFSRHISLEQVGQTFDILVSSGGISLFWHFIFMLIAVGTVYGGVRKGIEYWARILTPTLFALLIGLFFYAMTTDGFGDAVKFIFHPDFSKFKPSSSLQALGLSFFTLSVGLGVLITYGSYMKKDVDIPKTAVTVACLDVIVSLMAAMVIFPFVFTYQFAPSEGPGLVFKVLPHLFALSPGTMVLSTLFFLLVVFTALTSAVSVLEVIVANFIELFSWSRRKSVLIVGAAVFIFGIPSALSGSGLLFANWGKIYGFNFLDTLNFLSYTWLLPFNGFCVTLFVGWFLNKKIRNEEFRQGSSWGWLLYPWLLVIRWLAPVAIILIVLQSAGVIDVDAIFAKPVEKALVAGSGE</sequence>
<dbReference type="InterPro" id="IPR000175">
    <property type="entry name" value="Na/ntran_symport"/>
</dbReference>
<comment type="subcellular location">
    <subcellularLocation>
        <location evidence="1">Membrane</location>
        <topology evidence="1">Multi-pass membrane protein</topology>
    </subcellularLocation>
</comment>
<gene>
    <name evidence="7" type="ORF">JYU14_02520</name>
</gene>
<keyword evidence="3 6" id="KW-0812">Transmembrane</keyword>
<evidence type="ECO:0000256" key="4">
    <source>
        <dbReference type="ARBA" id="ARBA00022989"/>
    </source>
</evidence>
<dbReference type="InterPro" id="IPR037272">
    <property type="entry name" value="SNS_sf"/>
</dbReference>
<feature type="transmembrane region" description="Helical" evidence="6">
    <location>
        <begin position="307"/>
        <end position="331"/>
    </location>
</feature>
<dbReference type="CDD" id="cd10336">
    <property type="entry name" value="SLC6sbd_Tyt1-Like"/>
    <property type="match status" value="1"/>
</dbReference>
<organism evidence="7 8">
    <name type="scientific">Simkania negevensis</name>
    <dbReference type="NCBI Taxonomy" id="83561"/>
    <lineage>
        <taxon>Bacteria</taxon>
        <taxon>Pseudomonadati</taxon>
        <taxon>Chlamydiota</taxon>
        <taxon>Chlamydiia</taxon>
        <taxon>Parachlamydiales</taxon>
        <taxon>Simkaniaceae</taxon>
        <taxon>Simkania</taxon>
    </lineage>
</organism>
<feature type="transmembrane region" description="Helical" evidence="6">
    <location>
        <begin position="219"/>
        <end position="240"/>
    </location>
</feature>
<feature type="transmembrane region" description="Helical" evidence="6">
    <location>
        <begin position="252"/>
        <end position="274"/>
    </location>
</feature>
<accession>A0ABS3AVE4</accession>
<evidence type="ECO:0000313" key="7">
    <source>
        <dbReference type="EMBL" id="MBN4066937.1"/>
    </source>
</evidence>
<feature type="transmembrane region" description="Helical" evidence="6">
    <location>
        <begin position="146"/>
        <end position="164"/>
    </location>
</feature>
<dbReference type="EMBL" id="JAFITR010000041">
    <property type="protein sequence ID" value="MBN4066937.1"/>
    <property type="molecule type" value="Genomic_DNA"/>
</dbReference>
<dbReference type="SUPFAM" id="SSF161070">
    <property type="entry name" value="SNF-like"/>
    <property type="match status" value="1"/>
</dbReference>
<dbReference type="PRINTS" id="PR00176">
    <property type="entry name" value="NANEUSMPORT"/>
</dbReference>
<evidence type="ECO:0000256" key="6">
    <source>
        <dbReference type="SAM" id="Phobius"/>
    </source>
</evidence>
<feature type="transmembrane region" description="Helical" evidence="6">
    <location>
        <begin position="425"/>
        <end position="444"/>
    </location>
</feature>
<feature type="transmembrane region" description="Helical" evidence="6">
    <location>
        <begin position="12"/>
        <end position="30"/>
    </location>
</feature>
<dbReference type="PANTHER" id="PTHR42948:SF1">
    <property type="entry name" value="TRANSPORTER"/>
    <property type="match status" value="1"/>
</dbReference>
<protein>
    <submittedName>
        <fullName evidence="7">Sodium-dependent transporter</fullName>
    </submittedName>
</protein>
<feature type="transmembrane region" description="Helical" evidence="6">
    <location>
        <begin position="386"/>
        <end position="405"/>
    </location>
</feature>
<feature type="transmembrane region" description="Helical" evidence="6">
    <location>
        <begin position="343"/>
        <end position="366"/>
    </location>
</feature>
<evidence type="ECO:0000256" key="1">
    <source>
        <dbReference type="ARBA" id="ARBA00004141"/>
    </source>
</evidence>
<proteinExistence type="predicted"/>
<evidence type="ECO:0000313" key="8">
    <source>
        <dbReference type="Proteomes" id="UP000722121"/>
    </source>
</evidence>
<keyword evidence="8" id="KW-1185">Reference proteome</keyword>
<name>A0ABS3AVE4_9BACT</name>
<keyword evidence="2" id="KW-0813">Transport</keyword>
<keyword evidence="4 6" id="KW-1133">Transmembrane helix</keyword>
<dbReference type="Proteomes" id="UP000722121">
    <property type="component" value="Unassembled WGS sequence"/>
</dbReference>
<comment type="caution">
    <text evidence="7">The sequence shown here is derived from an EMBL/GenBank/DDBJ whole genome shotgun (WGS) entry which is preliminary data.</text>
</comment>
<evidence type="ECO:0000256" key="5">
    <source>
        <dbReference type="ARBA" id="ARBA00023136"/>
    </source>
</evidence>
<dbReference type="InterPro" id="IPR047218">
    <property type="entry name" value="YocR/YhdH-like"/>
</dbReference>
<dbReference type="NCBIfam" id="NF037979">
    <property type="entry name" value="Na_transp"/>
    <property type="match status" value="1"/>
</dbReference>
<dbReference type="PANTHER" id="PTHR42948">
    <property type="entry name" value="TRANSPORTER"/>
    <property type="match status" value="1"/>
</dbReference>